<protein>
    <recommendedName>
        <fullName evidence="5">Actin-related protein 2/3 complex subunit 5</fullName>
    </recommendedName>
</protein>
<keyword evidence="8" id="KW-1185">Reference proteome</keyword>
<evidence type="ECO:0000256" key="1">
    <source>
        <dbReference type="ARBA" id="ARBA00004245"/>
    </source>
</evidence>
<proteinExistence type="inferred from homology"/>
<keyword evidence="3" id="KW-0963">Cytoplasm</keyword>
<sequence>MSKTVASTKFRKVNVDEYDPEKFADDTPDGEEQGPNEAEVNNCLAQYPFSGKHVDALNVILKNAPVGAKNESVKDRAVQLAIRVLTTFKAADIDQAVKGLDSRSLDILMKYIYRGFEFPSDGSPCASLLTWHEK</sequence>
<evidence type="ECO:0000313" key="7">
    <source>
        <dbReference type="EMBL" id="WAR00143.1"/>
    </source>
</evidence>
<feature type="region of interest" description="Disordered" evidence="6">
    <location>
        <begin position="17"/>
        <end position="37"/>
    </location>
</feature>
<dbReference type="PANTHER" id="PTHR12644">
    <property type="entry name" value="ARP2/3 COMPLEX 16 KD SUBUNIT P16-ARC"/>
    <property type="match status" value="1"/>
</dbReference>
<dbReference type="InterPro" id="IPR006789">
    <property type="entry name" value="ARPC5"/>
</dbReference>
<comment type="function">
    <text evidence="5">Functions as component of the Arp2/3 complex which is involved in regulation of actin polymerization and together with an activating nucleation-promoting factor (NPF) mediates the formation of branched actin networks. Arp2/3 complex plays a critical role in the control of cell morphogenesis via the modulation of cell polarity development.</text>
</comment>
<dbReference type="InterPro" id="IPR036743">
    <property type="entry name" value="ARPC5_sf"/>
</dbReference>
<reference evidence="7" key="1">
    <citation type="submission" date="2022-11" db="EMBL/GenBank/DDBJ databases">
        <title>Centuries of genome instability and evolution in soft-shell clam transmissible cancer (bioRxiv).</title>
        <authorList>
            <person name="Hart S.F.M."/>
            <person name="Yonemitsu M.A."/>
            <person name="Giersch R.M."/>
            <person name="Beal B.F."/>
            <person name="Arriagada G."/>
            <person name="Davis B.W."/>
            <person name="Ostrander E.A."/>
            <person name="Goff S.P."/>
            <person name="Metzger M.J."/>
        </authorList>
    </citation>
    <scope>NUCLEOTIDE SEQUENCE</scope>
    <source>
        <strain evidence="7">MELC-2E11</strain>
        <tissue evidence="7">Siphon/mantle</tissue>
    </source>
</reference>
<name>A0ABY7DTZ9_MYAAR</name>
<evidence type="ECO:0000256" key="5">
    <source>
        <dbReference type="RuleBase" id="RU004301"/>
    </source>
</evidence>
<organism evidence="7 8">
    <name type="scientific">Mya arenaria</name>
    <name type="common">Soft-shell clam</name>
    <dbReference type="NCBI Taxonomy" id="6604"/>
    <lineage>
        <taxon>Eukaryota</taxon>
        <taxon>Metazoa</taxon>
        <taxon>Spiralia</taxon>
        <taxon>Lophotrochozoa</taxon>
        <taxon>Mollusca</taxon>
        <taxon>Bivalvia</taxon>
        <taxon>Autobranchia</taxon>
        <taxon>Heteroconchia</taxon>
        <taxon>Euheterodonta</taxon>
        <taxon>Imparidentia</taxon>
        <taxon>Neoheterodontei</taxon>
        <taxon>Myida</taxon>
        <taxon>Myoidea</taxon>
        <taxon>Myidae</taxon>
        <taxon>Mya</taxon>
    </lineage>
</organism>
<dbReference type="SUPFAM" id="SSF69103">
    <property type="entry name" value="Arp2/3 complex 16 kDa subunit ARPC5"/>
    <property type="match status" value="1"/>
</dbReference>
<dbReference type="Pfam" id="PF04699">
    <property type="entry name" value="P16-Arc"/>
    <property type="match status" value="1"/>
</dbReference>
<feature type="non-terminal residue" evidence="7">
    <location>
        <position position="134"/>
    </location>
</feature>
<gene>
    <name evidence="7" type="ORF">MAR_024515</name>
</gene>
<dbReference type="Proteomes" id="UP001164746">
    <property type="component" value="Chromosome 3"/>
</dbReference>
<evidence type="ECO:0000313" key="8">
    <source>
        <dbReference type="Proteomes" id="UP001164746"/>
    </source>
</evidence>
<evidence type="ECO:0000256" key="6">
    <source>
        <dbReference type="SAM" id="MobiDB-lite"/>
    </source>
</evidence>
<dbReference type="EMBL" id="CP111014">
    <property type="protein sequence ID" value="WAR00143.1"/>
    <property type="molecule type" value="Genomic_DNA"/>
</dbReference>
<evidence type="ECO:0000256" key="4">
    <source>
        <dbReference type="ARBA" id="ARBA00023212"/>
    </source>
</evidence>
<keyword evidence="4 5" id="KW-0206">Cytoskeleton</keyword>
<accession>A0ABY7DTZ9</accession>
<evidence type="ECO:0000256" key="3">
    <source>
        <dbReference type="ARBA" id="ARBA00022490"/>
    </source>
</evidence>
<comment type="subcellular location">
    <subcellularLocation>
        <location evidence="1">Cytoplasm</location>
        <location evidence="1">Cytoskeleton</location>
    </subcellularLocation>
</comment>
<comment type="similarity">
    <text evidence="2 5">Belongs to the ARPC5 family.</text>
</comment>
<dbReference type="Gene3D" id="1.25.40.190">
    <property type="entry name" value="Actin-related protein 2/3 complex subunit 5"/>
    <property type="match status" value="1"/>
</dbReference>
<evidence type="ECO:0000256" key="2">
    <source>
        <dbReference type="ARBA" id="ARBA00006084"/>
    </source>
</evidence>